<dbReference type="Proteomes" id="UP001189122">
    <property type="component" value="Unassembled WGS sequence"/>
</dbReference>
<evidence type="ECO:0000313" key="2">
    <source>
        <dbReference type="EMBL" id="CAA2621633.1"/>
    </source>
</evidence>
<accession>A0A7I8IUT6</accession>
<feature type="chain" id="PRO_5029806069" evidence="1">
    <location>
        <begin position="16"/>
        <end position="46"/>
    </location>
</feature>
<organism evidence="2">
    <name type="scientific">Spirodela intermedia</name>
    <name type="common">Intermediate duckweed</name>
    <dbReference type="NCBI Taxonomy" id="51605"/>
    <lineage>
        <taxon>Eukaryota</taxon>
        <taxon>Viridiplantae</taxon>
        <taxon>Streptophyta</taxon>
        <taxon>Embryophyta</taxon>
        <taxon>Tracheophyta</taxon>
        <taxon>Spermatophyta</taxon>
        <taxon>Magnoliopsida</taxon>
        <taxon>Liliopsida</taxon>
        <taxon>Araceae</taxon>
        <taxon>Lemnoideae</taxon>
        <taxon>Spirodela</taxon>
    </lineage>
</organism>
<protein>
    <submittedName>
        <fullName evidence="2">Uncharacterized protein</fullName>
    </submittedName>
</protein>
<reference evidence="2 3" key="1">
    <citation type="submission" date="2019-12" db="EMBL/GenBank/DDBJ databases">
        <authorList>
            <person name="Scholz U."/>
            <person name="Mascher M."/>
            <person name="Fiebig A."/>
        </authorList>
    </citation>
    <scope>NUCLEOTIDE SEQUENCE</scope>
</reference>
<keyword evidence="3" id="KW-1185">Reference proteome</keyword>
<gene>
    <name evidence="2" type="ORF">SI7747_06007718</name>
</gene>
<name>A0A7I8IUT6_SPIIN</name>
<feature type="signal peptide" evidence="1">
    <location>
        <begin position="1"/>
        <end position="15"/>
    </location>
</feature>
<dbReference type="AlphaFoldDB" id="A0A7I8IUT6"/>
<dbReference type="EMBL" id="CACRZD030000006">
    <property type="protein sequence ID" value="CAA6661321.1"/>
    <property type="molecule type" value="Genomic_DNA"/>
</dbReference>
<evidence type="ECO:0000313" key="3">
    <source>
        <dbReference type="Proteomes" id="UP001189122"/>
    </source>
</evidence>
<dbReference type="EMBL" id="LR743593">
    <property type="protein sequence ID" value="CAA2621633.1"/>
    <property type="molecule type" value="Genomic_DNA"/>
</dbReference>
<proteinExistence type="predicted"/>
<evidence type="ECO:0000256" key="1">
    <source>
        <dbReference type="SAM" id="SignalP"/>
    </source>
</evidence>
<sequence length="46" mass="4872">MASSVLSLSLSLSLSLFLGSILFPSHSKMAFLEIGCSDTCSLGWFS</sequence>
<keyword evidence="1" id="KW-0732">Signal</keyword>